<accession>A0ABT8GHU9</accession>
<dbReference type="CDD" id="cd06661">
    <property type="entry name" value="GGCT_like"/>
    <property type="match status" value="1"/>
</dbReference>
<dbReference type="InterPro" id="IPR009288">
    <property type="entry name" value="AIG2-like_dom"/>
</dbReference>
<dbReference type="EMBL" id="JAUHQA010000001">
    <property type="protein sequence ID" value="MDN4480526.1"/>
    <property type="molecule type" value="Genomic_DNA"/>
</dbReference>
<reference evidence="2" key="1">
    <citation type="submission" date="2023-06" db="EMBL/GenBank/DDBJ databases">
        <title>Egi l300058.</title>
        <authorList>
            <person name="Gao L."/>
            <person name="Fang B.-Z."/>
            <person name="Li W.-J."/>
        </authorList>
    </citation>
    <scope>NUCLEOTIDE SEQUENCE</scope>
    <source>
        <strain evidence="2">EGI L300058</strain>
    </source>
</reference>
<comment type="caution">
    <text evidence="2">The sequence shown here is derived from an EMBL/GenBank/DDBJ whole genome shotgun (WGS) entry which is preliminary data.</text>
</comment>
<evidence type="ECO:0000313" key="2">
    <source>
        <dbReference type="EMBL" id="MDN4480526.1"/>
    </source>
</evidence>
<dbReference type="InterPro" id="IPR013024">
    <property type="entry name" value="GGCT-like"/>
</dbReference>
<evidence type="ECO:0000313" key="3">
    <source>
        <dbReference type="Proteomes" id="UP001172708"/>
    </source>
</evidence>
<dbReference type="Gene3D" id="3.10.490.10">
    <property type="entry name" value="Gamma-glutamyl cyclotransferase-like"/>
    <property type="match status" value="1"/>
</dbReference>
<dbReference type="SUPFAM" id="SSF110857">
    <property type="entry name" value="Gamma-glutamyl cyclotransferase-like"/>
    <property type="match status" value="1"/>
</dbReference>
<feature type="domain" description="Gamma-glutamylcyclotransferase AIG2-like" evidence="1">
    <location>
        <begin position="23"/>
        <end position="151"/>
    </location>
</feature>
<sequence>MDLSPDIAADAPALDGGLDLPYLVYGTLRPGGSNAVLVDRHGGVHAGSLTLDGYAMYDAPAGYPYIVPRETAGAIALDVLVPPADAGARESLRADLDALEGFEVGGRLNHYERVAVSFPDPATGIARWGWLYVAGPGALIDGLAVIESGDWFAR</sequence>
<proteinExistence type="predicted"/>
<dbReference type="InterPro" id="IPR036568">
    <property type="entry name" value="GGCT-like_sf"/>
</dbReference>
<dbReference type="Pfam" id="PF06094">
    <property type="entry name" value="GGACT"/>
    <property type="match status" value="1"/>
</dbReference>
<dbReference type="Proteomes" id="UP001172708">
    <property type="component" value="Unassembled WGS sequence"/>
</dbReference>
<keyword evidence="3" id="KW-1185">Reference proteome</keyword>
<evidence type="ECO:0000259" key="1">
    <source>
        <dbReference type="Pfam" id="PF06094"/>
    </source>
</evidence>
<protein>
    <submittedName>
        <fullName evidence="2">Gamma-glutamylcyclotransferase</fullName>
    </submittedName>
</protein>
<gene>
    <name evidence="2" type="ORF">QQX02_06280</name>
</gene>
<name>A0ABT8GHU9_9MICO</name>
<organism evidence="2 3">
    <name type="scientific">Demequina muriae</name>
    <dbReference type="NCBI Taxonomy" id="3051664"/>
    <lineage>
        <taxon>Bacteria</taxon>
        <taxon>Bacillati</taxon>
        <taxon>Actinomycetota</taxon>
        <taxon>Actinomycetes</taxon>
        <taxon>Micrococcales</taxon>
        <taxon>Demequinaceae</taxon>
        <taxon>Demequina</taxon>
    </lineage>
</organism>
<dbReference type="RefSeq" id="WP_301141940.1">
    <property type="nucleotide sequence ID" value="NZ_JAUHQA010000001.1"/>
</dbReference>